<keyword evidence="3" id="KW-0687">Ribonucleoprotein</keyword>
<dbReference type="InterPro" id="IPR043141">
    <property type="entry name" value="Ribosomal_uL10-like_sf"/>
</dbReference>
<dbReference type="EMBL" id="JAGKQM010000011">
    <property type="protein sequence ID" value="KAH0904815.1"/>
    <property type="molecule type" value="Genomic_DNA"/>
</dbReference>
<comment type="caution">
    <text evidence="4">The sequence shown here is derived from an EMBL/GenBank/DDBJ whole genome shotgun (WGS) entry which is preliminary data.</text>
</comment>
<dbReference type="Gene3D" id="3.30.70.1730">
    <property type="match status" value="1"/>
</dbReference>
<keyword evidence="2" id="KW-0689">Ribosomal protein</keyword>
<dbReference type="PANTHER" id="PTHR11560">
    <property type="entry name" value="39S RIBOSOMAL PROTEIN L10, MITOCHONDRIAL"/>
    <property type="match status" value="1"/>
</dbReference>
<evidence type="ECO:0000256" key="2">
    <source>
        <dbReference type="ARBA" id="ARBA00022980"/>
    </source>
</evidence>
<evidence type="ECO:0000313" key="4">
    <source>
        <dbReference type="EMBL" id="KAH0904815.1"/>
    </source>
</evidence>
<dbReference type="Pfam" id="PF00466">
    <property type="entry name" value="Ribosomal_L10"/>
    <property type="match status" value="1"/>
</dbReference>
<reference evidence="4 5" key="1">
    <citation type="submission" date="2021-05" db="EMBL/GenBank/DDBJ databases">
        <title>Genome Assembly of Synthetic Allotetraploid Brassica napus Reveals Homoeologous Exchanges between Subgenomes.</title>
        <authorList>
            <person name="Davis J.T."/>
        </authorList>
    </citation>
    <scope>NUCLEOTIDE SEQUENCE [LARGE SCALE GENOMIC DNA]</scope>
    <source>
        <strain evidence="5">cv. Da-Ae</strain>
        <tissue evidence="4">Seedling</tissue>
    </source>
</reference>
<gene>
    <name evidence="4" type="ORF">HID58_044318</name>
</gene>
<name>A0ABQ8BJ38_BRANA</name>
<proteinExistence type="inferred from homology"/>
<protein>
    <recommendedName>
        <fullName evidence="6">50S ribosomal protein L10</fullName>
    </recommendedName>
</protein>
<accession>A0ABQ8BJ38</accession>
<sequence>RKNPSLVSSFRISIALTAMSSLRRALLVAGKTKINLQNCHFITGINYNGLSVKQLQELRGILRENSNTKLLVAKNTLVFKALEGTKWESLKPCMKGAVFEEKLYGPKDYKVIETMPSRADVYGVMFGALHWPGLDLVNTLQAPSASENESAAA</sequence>
<dbReference type="Proteomes" id="UP000824890">
    <property type="component" value="Unassembled WGS sequence"/>
</dbReference>
<evidence type="ECO:0008006" key="6">
    <source>
        <dbReference type="Google" id="ProtNLM"/>
    </source>
</evidence>
<dbReference type="SUPFAM" id="SSF160369">
    <property type="entry name" value="Ribosomal protein L10-like"/>
    <property type="match status" value="1"/>
</dbReference>
<dbReference type="InterPro" id="IPR001790">
    <property type="entry name" value="Ribosomal_uL10"/>
</dbReference>
<evidence type="ECO:0000256" key="3">
    <source>
        <dbReference type="ARBA" id="ARBA00023274"/>
    </source>
</evidence>
<keyword evidence="5" id="KW-1185">Reference proteome</keyword>
<dbReference type="CDD" id="cd05797">
    <property type="entry name" value="Ribosomal_L10"/>
    <property type="match status" value="1"/>
</dbReference>
<organism evidence="4 5">
    <name type="scientific">Brassica napus</name>
    <name type="common">Rape</name>
    <dbReference type="NCBI Taxonomy" id="3708"/>
    <lineage>
        <taxon>Eukaryota</taxon>
        <taxon>Viridiplantae</taxon>
        <taxon>Streptophyta</taxon>
        <taxon>Embryophyta</taxon>
        <taxon>Tracheophyta</taxon>
        <taxon>Spermatophyta</taxon>
        <taxon>Magnoliopsida</taxon>
        <taxon>eudicotyledons</taxon>
        <taxon>Gunneridae</taxon>
        <taxon>Pentapetalae</taxon>
        <taxon>rosids</taxon>
        <taxon>malvids</taxon>
        <taxon>Brassicales</taxon>
        <taxon>Brassicaceae</taxon>
        <taxon>Brassiceae</taxon>
        <taxon>Brassica</taxon>
    </lineage>
</organism>
<dbReference type="InterPro" id="IPR047865">
    <property type="entry name" value="Ribosomal_uL10_bac_type"/>
</dbReference>
<evidence type="ECO:0000313" key="5">
    <source>
        <dbReference type="Proteomes" id="UP000824890"/>
    </source>
</evidence>
<feature type="non-terminal residue" evidence="4">
    <location>
        <position position="1"/>
    </location>
</feature>
<comment type="similarity">
    <text evidence="1">Belongs to the universal ribosomal protein uL10 family.</text>
</comment>
<evidence type="ECO:0000256" key="1">
    <source>
        <dbReference type="ARBA" id="ARBA00008889"/>
    </source>
</evidence>